<reference evidence="10 11" key="1">
    <citation type="submission" date="2017-07" db="EMBL/GenBank/DDBJ databases">
        <title>Leptospira spp. isolated from tropical soils.</title>
        <authorList>
            <person name="Thibeaux R."/>
            <person name="Iraola G."/>
            <person name="Ferres I."/>
            <person name="Bierque E."/>
            <person name="Girault D."/>
            <person name="Soupe-Gilbert M.-E."/>
            <person name="Picardeau M."/>
            <person name="Goarant C."/>
        </authorList>
    </citation>
    <scope>NUCLEOTIDE SEQUENCE [LARGE SCALE GENOMIC DNA]</scope>
    <source>
        <strain evidence="10 11">FH4-C-A2</strain>
    </source>
</reference>
<comment type="similarity">
    <text evidence="1">Belongs to the GSP E family.</text>
</comment>
<evidence type="ECO:0000256" key="6">
    <source>
        <dbReference type="ARBA" id="ARBA00022967"/>
    </source>
</evidence>
<evidence type="ECO:0000259" key="9">
    <source>
        <dbReference type="PROSITE" id="PS00662"/>
    </source>
</evidence>
<dbReference type="GO" id="GO:0008564">
    <property type="term" value="F:protein-exporting ATPase activity"/>
    <property type="evidence" value="ECO:0007669"/>
    <property type="project" value="UniProtKB-EC"/>
</dbReference>
<dbReference type="FunFam" id="3.40.50.300:FF:000398">
    <property type="entry name" value="Type IV pilus assembly ATPase PilB"/>
    <property type="match status" value="1"/>
</dbReference>
<keyword evidence="4" id="KW-0067">ATP-binding</keyword>
<keyword evidence="11" id="KW-1185">Reference proteome</keyword>
<dbReference type="InterPro" id="IPR001482">
    <property type="entry name" value="T2SS/T4SS_dom"/>
</dbReference>
<dbReference type="GO" id="GO:0015628">
    <property type="term" value="P:protein secretion by the type II secretion system"/>
    <property type="evidence" value="ECO:0007669"/>
    <property type="project" value="InterPro"/>
</dbReference>
<evidence type="ECO:0000313" key="10">
    <source>
        <dbReference type="EMBL" id="PJZ49664.1"/>
    </source>
</evidence>
<evidence type="ECO:0000256" key="4">
    <source>
        <dbReference type="ARBA" id="ARBA00022840"/>
    </source>
</evidence>
<dbReference type="GO" id="GO:0015627">
    <property type="term" value="C:type II protein secretion system complex"/>
    <property type="evidence" value="ECO:0007669"/>
    <property type="project" value="InterPro"/>
</dbReference>
<evidence type="ECO:0000256" key="7">
    <source>
        <dbReference type="ARBA" id="ARBA00024382"/>
    </source>
</evidence>
<dbReference type="SMART" id="SM00382">
    <property type="entry name" value="AAA"/>
    <property type="match status" value="1"/>
</dbReference>
<accession>A0A2M9YDN2</accession>
<dbReference type="Gene3D" id="3.30.300.160">
    <property type="entry name" value="Type II secretion system, protein E, N-terminal domain"/>
    <property type="match status" value="1"/>
</dbReference>
<keyword evidence="5" id="KW-0653">Protein transport</keyword>
<gene>
    <name evidence="10" type="primary">gspE</name>
    <name evidence="10" type="ORF">CH362_10145</name>
</gene>
<dbReference type="Gene3D" id="3.30.450.90">
    <property type="match status" value="1"/>
</dbReference>
<dbReference type="InterPro" id="IPR027417">
    <property type="entry name" value="P-loop_NTPase"/>
</dbReference>
<dbReference type="CDD" id="cd01129">
    <property type="entry name" value="PulE-GspE-like"/>
    <property type="match status" value="1"/>
</dbReference>
<dbReference type="NCBIfam" id="TIGR02533">
    <property type="entry name" value="type_II_gspE"/>
    <property type="match status" value="1"/>
</dbReference>
<evidence type="ECO:0000256" key="1">
    <source>
        <dbReference type="ARBA" id="ARBA00006611"/>
    </source>
</evidence>
<dbReference type="Pfam" id="PF05157">
    <property type="entry name" value="MshEN"/>
    <property type="match status" value="1"/>
</dbReference>
<evidence type="ECO:0000256" key="3">
    <source>
        <dbReference type="ARBA" id="ARBA00022741"/>
    </source>
</evidence>
<proteinExistence type="inferred from homology"/>
<dbReference type="OrthoDB" id="9808272at2"/>
<evidence type="ECO:0000256" key="8">
    <source>
        <dbReference type="ARBA" id="ARBA00034006"/>
    </source>
</evidence>
<dbReference type="InterPro" id="IPR037257">
    <property type="entry name" value="T2SS_E_N_sf"/>
</dbReference>
<dbReference type="Proteomes" id="UP000231926">
    <property type="component" value="Unassembled WGS sequence"/>
</dbReference>
<keyword evidence="2" id="KW-0813">Transport</keyword>
<dbReference type="GO" id="GO:0016887">
    <property type="term" value="F:ATP hydrolysis activity"/>
    <property type="evidence" value="ECO:0007669"/>
    <property type="project" value="TreeGrafter"/>
</dbReference>
<dbReference type="PANTHER" id="PTHR30258:SF2">
    <property type="entry name" value="COMG OPERON PROTEIN 1"/>
    <property type="match status" value="1"/>
</dbReference>
<sequence length="557" mass="62074">MKTLGDILVEDGVISAKDLEDSLKLQKKNHLPLGHILQKKGIAGEVDVLKAMARLYKMEFREKLDFKGMEEVYDRIPLKLIQKSKIVPFELNKKNVKIAVSDPTDLHPMDDVRSALKEFKIEFILAPEPEVMRLIHSQFDTTSAAAKDMLNEMEGSFSELAEGFDNETIDLSDDAPIIKMVNVILSQAVNERASDIHVEPYEKSLVVRYRIDGILHNVLTPPKSYHAGITSRIKIMSNLNIAENRLPQDGRIKLRLAGKDVDIRVSTIPCQFGERIVMRLLNKTDQKYSLETMGFYPDLVKTLRTLIYEPHGIILVTGPTGSGKSTTLYSALTELNTEERNIITCEDPVEYQIDGVSQMQMQEKIGLTFATGLRAILRQDPDVIMVGEIRDEETARIAIQASLTGHLVFSTLHTNDAASAATRLVDMGIEPYLITSTVLGFMAQRLVRTICKECKTSYKPTPQELESIGIAKKDLKGGVLYKGKGCSHCMNTGFKGRTGVYELLIIDSKIKNAILAGSDTNKINDVALESGFATMRDYGIRKVLDGITTPDEVLRVT</sequence>
<organism evidence="10 11">
    <name type="scientific">Leptospira saintgironsiae</name>
    <dbReference type="NCBI Taxonomy" id="2023183"/>
    <lineage>
        <taxon>Bacteria</taxon>
        <taxon>Pseudomonadati</taxon>
        <taxon>Spirochaetota</taxon>
        <taxon>Spirochaetia</taxon>
        <taxon>Leptospirales</taxon>
        <taxon>Leptospiraceae</taxon>
        <taxon>Leptospira</taxon>
    </lineage>
</organism>
<dbReference type="AlphaFoldDB" id="A0A2M9YDN2"/>
<dbReference type="GO" id="GO:0005886">
    <property type="term" value="C:plasma membrane"/>
    <property type="evidence" value="ECO:0007669"/>
    <property type="project" value="TreeGrafter"/>
</dbReference>
<evidence type="ECO:0000313" key="11">
    <source>
        <dbReference type="Proteomes" id="UP000231926"/>
    </source>
</evidence>
<dbReference type="InterPro" id="IPR007831">
    <property type="entry name" value="T2SS_GspE_N"/>
</dbReference>
<dbReference type="Gene3D" id="3.40.50.300">
    <property type="entry name" value="P-loop containing nucleotide triphosphate hydrolases"/>
    <property type="match status" value="1"/>
</dbReference>
<evidence type="ECO:0000256" key="5">
    <source>
        <dbReference type="ARBA" id="ARBA00022927"/>
    </source>
</evidence>
<keyword evidence="3" id="KW-0547">Nucleotide-binding</keyword>
<keyword evidence="6" id="KW-1278">Translocase</keyword>
<comment type="catalytic activity">
    <reaction evidence="8">
        <text>ATP + H2O + cellular proteinSide 1 = ADP + phosphate + cellular proteinSide 2.</text>
        <dbReference type="EC" id="7.4.2.8"/>
    </reaction>
</comment>
<comment type="caution">
    <text evidence="10">The sequence shown here is derived from an EMBL/GenBank/DDBJ whole genome shotgun (WGS) entry which is preliminary data.</text>
</comment>
<dbReference type="RefSeq" id="WP_100710225.1">
    <property type="nucleotide sequence ID" value="NZ_NPDR01000003.1"/>
</dbReference>
<dbReference type="InterPro" id="IPR013369">
    <property type="entry name" value="T2SS_GspE"/>
</dbReference>
<dbReference type="InterPro" id="IPR003593">
    <property type="entry name" value="AAA+_ATPase"/>
</dbReference>
<dbReference type="FunFam" id="3.30.300.160:FF:000002">
    <property type="entry name" value="Type II secretion system protein E"/>
    <property type="match status" value="1"/>
</dbReference>
<protein>
    <recommendedName>
        <fullName evidence="7">protein-secreting ATPase</fullName>
        <ecNumber evidence="7">7.4.2.8</ecNumber>
    </recommendedName>
</protein>
<dbReference type="PANTHER" id="PTHR30258">
    <property type="entry name" value="TYPE II SECRETION SYSTEM PROTEIN GSPE-RELATED"/>
    <property type="match status" value="1"/>
</dbReference>
<dbReference type="SUPFAM" id="SSF160246">
    <property type="entry name" value="EspE N-terminal domain-like"/>
    <property type="match status" value="1"/>
</dbReference>
<evidence type="ECO:0000256" key="2">
    <source>
        <dbReference type="ARBA" id="ARBA00022448"/>
    </source>
</evidence>
<dbReference type="EC" id="7.4.2.8" evidence="7"/>
<dbReference type="Pfam" id="PF00437">
    <property type="entry name" value="T2SSE"/>
    <property type="match status" value="1"/>
</dbReference>
<feature type="domain" description="Bacterial type II secretion system protein E" evidence="9">
    <location>
        <begin position="377"/>
        <end position="391"/>
    </location>
</feature>
<dbReference type="PROSITE" id="PS00662">
    <property type="entry name" value="T2SP_E"/>
    <property type="match status" value="1"/>
</dbReference>
<dbReference type="FunFam" id="3.30.450.90:FF:000001">
    <property type="entry name" value="Type II secretion system ATPase GspE"/>
    <property type="match status" value="1"/>
</dbReference>
<dbReference type="GO" id="GO:0005524">
    <property type="term" value="F:ATP binding"/>
    <property type="evidence" value="ECO:0007669"/>
    <property type="project" value="UniProtKB-KW"/>
</dbReference>
<dbReference type="SUPFAM" id="SSF52540">
    <property type="entry name" value="P-loop containing nucleoside triphosphate hydrolases"/>
    <property type="match status" value="1"/>
</dbReference>
<dbReference type="EMBL" id="NPDR01000003">
    <property type="protein sequence ID" value="PJZ49664.1"/>
    <property type="molecule type" value="Genomic_DNA"/>
</dbReference>
<name>A0A2M9YDN2_9LEPT</name>